<organism evidence="1">
    <name type="scientific">Arundo donax</name>
    <name type="common">Giant reed</name>
    <name type="synonym">Donax arundinaceus</name>
    <dbReference type="NCBI Taxonomy" id="35708"/>
    <lineage>
        <taxon>Eukaryota</taxon>
        <taxon>Viridiplantae</taxon>
        <taxon>Streptophyta</taxon>
        <taxon>Embryophyta</taxon>
        <taxon>Tracheophyta</taxon>
        <taxon>Spermatophyta</taxon>
        <taxon>Magnoliopsida</taxon>
        <taxon>Liliopsida</taxon>
        <taxon>Poales</taxon>
        <taxon>Poaceae</taxon>
        <taxon>PACMAD clade</taxon>
        <taxon>Arundinoideae</taxon>
        <taxon>Arundineae</taxon>
        <taxon>Arundo</taxon>
    </lineage>
</organism>
<protein>
    <submittedName>
        <fullName evidence="1">Uncharacterized protein</fullName>
    </submittedName>
</protein>
<name>A0A0A9EBB8_ARUDO</name>
<accession>A0A0A9EBB8</accession>
<reference evidence="1" key="1">
    <citation type="submission" date="2014-09" db="EMBL/GenBank/DDBJ databases">
        <authorList>
            <person name="Magalhaes I.L.F."/>
            <person name="Oliveira U."/>
            <person name="Santos F.R."/>
            <person name="Vidigal T.H.D.A."/>
            <person name="Brescovit A.D."/>
            <person name="Santos A.J."/>
        </authorList>
    </citation>
    <scope>NUCLEOTIDE SEQUENCE</scope>
    <source>
        <tissue evidence="1">Shoot tissue taken approximately 20 cm above the soil surface</tissue>
    </source>
</reference>
<evidence type="ECO:0000313" key="1">
    <source>
        <dbReference type="EMBL" id="JAD95200.1"/>
    </source>
</evidence>
<dbReference type="AlphaFoldDB" id="A0A0A9EBB8"/>
<reference evidence="1" key="2">
    <citation type="journal article" date="2015" name="Data Brief">
        <title>Shoot transcriptome of the giant reed, Arundo donax.</title>
        <authorList>
            <person name="Barrero R.A."/>
            <person name="Guerrero F.D."/>
            <person name="Moolhuijzen P."/>
            <person name="Goolsby J.A."/>
            <person name="Tidwell J."/>
            <person name="Bellgard S.E."/>
            <person name="Bellgard M.I."/>
        </authorList>
    </citation>
    <scope>NUCLEOTIDE SEQUENCE</scope>
    <source>
        <tissue evidence="1">Shoot tissue taken approximately 20 cm above the soil surface</tissue>
    </source>
</reference>
<sequence>MTEKTKGLVANTKHSESYIAVTSKQILKFVPQSHLHSNFFCKIRNNHTKGLFHGGAAN</sequence>
<dbReference type="EMBL" id="GBRH01202695">
    <property type="protein sequence ID" value="JAD95200.1"/>
    <property type="molecule type" value="Transcribed_RNA"/>
</dbReference>
<proteinExistence type="predicted"/>